<evidence type="ECO:0000256" key="5">
    <source>
        <dbReference type="ARBA" id="ARBA00023136"/>
    </source>
</evidence>
<feature type="transmembrane region" description="Helical" evidence="7">
    <location>
        <begin position="373"/>
        <end position="391"/>
    </location>
</feature>
<dbReference type="GO" id="GO:0016746">
    <property type="term" value="F:acyltransferase activity"/>
    <property type="evidence" value="ECO:0007669"/>
    <property type="project" value="UniProtKB-KW"/>
</dbReference>
<evidence type="ECO:0000256" key="3">
    <source>
        <dbReference type="ARBA" id="ARBA00022692"/>
    </source>
</evidence>
<feature type="transmembrane region" description="Helical" evidence="7">
    <location>
        <begin position="12"/>
        <end position="34"/>
    </location>
</feature>
<comment type="caution">
    <text evidence="8">The sequence shown here is derived from an EMBL/GenBank/DDBJ whole genome shotgun (WGS) entry which is preliminary data.</text>
</comment>
<accession>A0A3S3N3I5</accession>
<dbReference type="GO" id="GO:0008654">
    <property type="term" value="P:phospholipid biosynthetic process"/>
    <property type="evidence" value="ECO:0007669"/>
    <property type="project" value="TreeGrafter"/>
</dbReference>
<evidence type="ECO:0000256" key="7">
    <source>
        <dbReference type="SAM" id="Phobius"/>
    </source>
</evidence>
<dbReference type="GO" id="GO:0005783">
    <property type="term" value="C:endoplasmic reticulum"/>
    <property type="evidence" value="ECO:0007669"/>
    <property type="project" value="TreeGrafter"/>
</dbReference>
<dbReference type="PANTHER" id="PTHR13906">
    <property type="entry name" value="PORCUPINE"/>
    <property type="match status" value="1"/>
</dbReference>
<dbReference type="Pfam" id="PF03062">
    <property type="entry name" value="MBOAT"/>
    <property type="match status" value="1"/>
</dbReference>
<proteinExistence type="predicted"/>
<feature type="transmembrane region" description="Helical" evidence="7">
    <location>
        <begin position="54"/>
        <end position="76"/>
    </location>
</feature>
<dbReference type="GO" id="GO:0030258">
    <property type="term" value="P:lipid modification"/>
    <property type="evidence" value="ECO:0007669"/>
    <property type="project" value="TreeGrafter"/>
</dbReference>
<evidence type="ECO:0000256" key="1">
    <source>
        <dbReference type="ARBA" id="ARBA00004141"/>
    </source>
</evidence>
<keyword evidence="4 7" id="KW-1133">Transmembrane helix</keyword>
<dbReference type="AlphaFoldDB" id="A0A3S3N3I5"/>
<evidence type="ECO:0000313" key="8">
    <source>
        <dbReference type="EMBL" id="RWR87600.1"/>
    </source>
</evidence>
<keyword evidence="2 8" id="KW-0808">Transferase</keyword>
<gene>
    <name evidence="8" type="ORF">CKAN_01655100</name>
</gene>
<reference evidence="8 9" key="1">
    <citation type="journal article" date="2019" name="Nat. Plants">
        <title>Stout camphor tree genome fills gaps in understanding of flowering plant genome evolution.</title>
        <authorList>
            <person name="Chaw S.M."/>
            <person name="Liu Y.C."/>
            <person name="Wu Y.W."/>
            <person name="Wang H.Y."/>
            <person name="Lin C.I."/>
            <person name="Wu C.S."/>
            <person name="Ke H.M."/>
            <person name="Chang L.Y."/>
            <person name="Hsu C.Y."/>
            <person name="Yang H.T."/>
            <person name="Sudianto E."/>
            <person name="Hsu M.H."/>
            <person name="Wu K.P."/>
            <person name="Wang L.N."/>
            <person name="Leebens-Mack J.H."/>
            <person name="Tsai I.J."/>
        </authorList>
    </citation>
    <scope>NUCLEOTIDE SEQUENCE [LARGE SCALE GENOMIC DNA]</scope>
    <source>
        <strain evidence="9">cv. Chaw 1501</strain>
        <tissue evidence="8">Young leaves</tissue>
    </source>
</reference>
<evidence type="ECO:0000256" key="4">
    <source>
        <dbReference type="ARBA" id="ARBA00022989"/>
    </source>
</evidence>
<evidence type="ECO:0000313" key="9">
    <source>
        <dbReference type="Proteomes" id="UP000283530"/>
    </source>
</evidence>
<evidence type="ECO:0000256" key="2">
    <source>
        <dbReference type="ARBA" id="ARBA00022679"/>
    </source>
</evidence>
<feature type="transmembrane region" description="Helical" evidence="7">
    <location>
        <begin position="442"/>
        <end position="460"/>
    </location>
</feature>
<keyword evidence="5 7" id="KW-0472">Membrane</keyword>
<feature type="transmembrane region" description="Helical" evidence="7">
    <location>
        <begin position="118"/>
        <end position="137"/>
    </location>
</feature>
<feature type="transmembrane region" description="Helical" evidence="7">
    <location>
        <begin position="403"/>
        <end position="430"/>
    </location>
</feature>
<dbReference type="InterPro" id="IPR049941">
    <property type="entry name" value="LPLAT_7/PORCN-like"/>
</dbReference>
<protein>
    <submittedName>
        <fullName evidence="8">Lysophospholipid acyltransferase 1</fullName>
    </submittedName>
</protein>
<name>A0A3S3N3I5_9MAGN</name>
<comment type="subcellular location">
    <subcellularLocation>
        <location evidence="1">Membrane</location>
        <topology evidence="1">Multi-pass membrane protein</topology>
    </subcellularLocation>
</comment>
<dbReference type="Proteomes" id="UP000283530">
    <property type="component" value="Unassembled WGS sequence"/>
</dbReference>
<keyword evidence="9" id="KW-1185">Reference proteome</keyword>
<dbReference type="GO" id="GO:0019432">
    <property type="term" value="P:triglyceride biosynthetic process"/>
    <property type="evidence" value="ECO:0007669"/>
    <property type="project" value="TreeGrafter"/>
</dbReference>
<dbReference type="InterPro" id="IPR004299">
    <property type="entry name" value="MBOAT_fam"/>
</dbReference>
<dbReference type="GO" id="GO:0016020">
    <property type="term" value="C:membrane"/>
    <property type="evidence" value="ECO:0007669"/>
    <property type="project" value="UniProtKB-SubCell"/>
</dbReference>
<feature type="transmembrane region" description="Helical" evidence="7">
    <location>
        <begin position="88"/>
        <end position="106"/>
    </location>
</feature>
<organism evidence="8 9">
    <name type="scientific">Cinnamomum micranthum f. kanehirae</name>
    <dbReference type="NCBI Taxonomy" id="337451"/>
    <lineage>
        <taxon>Eukaryota</taxon>
        <taxon>Viridiplantae</taxon>
        <taxon>Streptophyta</taxon>
        <taxon>Embryophyta</taxon>
        <taxon>Tracheophyta</taxon>
        <taxon>Spermatophyta</taxon>
        <taxon>Magnoliopsida</taxon>
        <taxon>Magnoliidae</taxon>
        <taxon>Laurales</taxon>
        <taxon>Lauraceae</taxon>
        <taxon>Cinnamomum</taxon>
    </lineage>
</organism>
<dbReference type="EMBL" id="QPKB01000006">
    <property type="protein sequence ID" value="RWR87600.1"/>
    <property type="molecule type" value="Genomic_DNA"/>
</dbReference>
<dbReference type="STRING" id="337451.A0A3S3N3I5"/>
<evidence type="ECO:0000256" key="6">
    <source>
        <dbReference type="ARBA" id="ARBA00023315"/>
    </source>
</evidence>
<keyword evidence="3 7" id="KW-0812">Transmembrane</keyword>
<dbReference type="PANTHER" id="PTHR13906:SF4">
    <property type="entry name" value="LYSOPHOSPHOLIPID ACYLTRANSFERASE 6"/>
    <property type="match status" value="1"/>
</dbReference>
<dbReference type="OrthoDB" id="286734at2759"/>
<keyword evidence="6 8" id="KW-0012">Acyltransferase</keyword>
<sequence>MELGMDSMASAIGLSVPVLRFLLCFSATIPVSFLWRFIPGTIPKHLYSAFSGAILSYISFGFSSNLHFLVPMSLGYGSMILYRRRSGIFTFLTSFAYLIGCHVYYMSGSAWKEGGMDATGALMVVTLKVISCAINYNDGLLKEEDLREVQKRNRLLRCPSFIEYVGYCLCCGTHFTGPVYEMKDYLEWTEKKGVSVVCTPYIFGAHTRKENHHSPYGASLRAVVQATISMAIHLYLLPYFPLTRISEPMYQGWGFWKRMGYQYLAGFTARWKYYFVWSVSEASIISSGLGFTGWTDSNPPKPKWDRAKNIDILGVESVKSSVELPLVWNIQVSSWLRYYVYDRLIQKGKKPGFFQLLATQTVSAIWHGVYPGYFIFFAQSALMIAGSRVIYRWQQAVPLKMGLLRRILAFTNFIYSVLVLNYSCIGFLVLTLRETLVSYGSVYYIGTIIPITVILLSYVIKPAPSKASTPKARKEQ</sequence>